<dbReference type="InterPro" id="IPR037401">
    <property type="entry name" value="SnoaL-like"/>
</dbReference>
<dbReference type="SUPFAM" id="SSF54427">
    <property type="entry name" value="NTF2-like"/>
    <property type="match status" value="1"/>
</dbReference>
<dbReference type="Gene3D" id="3.10.450.50">
    <property type="match status" value="1"/>
</dbReference>
<evidence type="ECO:0000313" key="3">
    <source>
        <dbReference type="Proteomes" id="UP000051096"/>
    </source>
</evidence>
<dbReference type="EMBL" id="LJUO01000090">
    <property type="protein sequence ID" value="KPK70444.1"/>
    <property type="molecule type" value="Genomic_DNA"/>
</dbReference>
<gene>
    <name evidence="2" type="ORF">AMJ87_08825</name>
</gene>
<comment type="caution">
    <text evidence="2">The sequence shown here is derived from an EMBL/GenBank/DDBJ whole genome shotgun (WGS) entry which is preliminary data.</text>
</comment>
<name>A0A0S8GF28_UNCW3</name>
<protein>
    <recommendedName>
        <fullName evidence="1">SnoaL-like domain-containing protein</fullName>
    </recommendedName>
</protein>
<dbReference type="InterPro" id="IPR032710">
    <property type="entry name" value="NTF2-like_dom_sf"/>
</dbReference>
<dbReference type="Pfam" id="PF12680">
    <property type="entry name" value="SnoaL_2"/>
    <property type="match status" value="1"/>
</dbReference>
<dbReference type="Proteomes" id="UP000051096">
    <property type="component" value="Unassembled WGS sequence"/>
</dbReference>
<evidence type="ECO:0000313" key="2">
    <source>
        <dbReference type="EMBL" id="KPK70444.1"/>
    </source>
</evidence>
<sequence length="122" mass="14401">MNTKDPMLTALQFNEFINTQDIKGLTSLMTEDHTFIDRANQVDKGKESMTKGWMEFFASFPDYRNTFTRVESRGDSVILLGYAYWNEDNTYDPAIWTAKIENDLVAEWRIYEDTEENREKFS</sequence>
<organism evidence="2 3">
    <name type="scientific">candidate division WOR_3 bacterium SM23_60</name>
    <dbReference type="NCBI Taxonomy" id="1703780"/>
    <lineage>
        <taxon>Bacteria</taxon>
        <taxon>Bacteria division WOR-3</taxon>
    </lineage>
</organism>
<proteinExistence type="predicted"/>
<feature type="non-terminal residue" evidence="2">
    <location>
        <position position="122"/>
    </location>
</feature>
<reference evidence="2 3" key="1">
    <citation type="journal article" date="2015" name="Microbiome">
        <title>Genomic resolution of linkages in carbon, nitrogen, and sulfur cycling among widespread estuary sediment bacteria.</title>
        <authorList>
            <person name="Baker B.J."/>
            <person name="Lazar C.S."/>
            <person name="Teske A.P."/>
            <person name="Dick G.J."/>
        </authorList>
    </citation>
    <scope>NUCLEOTIDE SEQUENCE [LARGE SCALE GENOMIC DNA]</scope>
    <source>
        <strain evidence="2">SM23_60</strain>
    </source>
</reference>
<dbReference type="AlphaFoldDB" id="A0A0S8GF28"/>
<evidence type="ECO:0000259" key="1">
    <source>
        <dbReference type="Pfam" id="PF12680"/>
    </source>
</evidence>
<accession>A0A0S8GF28</accession>
<feature type="domain" description="SnoaL-like" evidence="1">
    <location>
        <begin position="12"/>
        <end position="84"/>
    </location>
</feature>